<organism evidence="3 4">
    <name type="scientific">Leptospira brenneri</name>
    <dbReference type="NCBI Taxonomy" id="2023182"/>
    <lineage>
        <taxon>Bacteria</taxon>
        <taxon>Pseudomonadati</taxon>
        <taxon>Spirochaetota</taxon>
        <taxon>Spirochaetia</taxon>
        <taxon>Leptospirales</taxon>
        <taxon>Leptospiraceae</taxon>
        <taxon>Leptospira</taxon>
    </lineage>
</organism>
<dbReference type="Pfam" id="PF08240">
    <property type="entry name" value="ADH_N"/>
    <property type="match status" value="1"/>
</dbReference>
<evidence type="ECO:0000256" key="1">
    <source>
        <dbReference type="ARBA" id="ARBA00023002"/>
    </source>
</evidence>
<dbReference type="GO" id="GO:0016491">
    <property type="term" value="F:oxidoreductase activity"/>
    <property type="evidence" value="ECO:0007669"/>
    <property type="project" value="UniProtKB-KW"/>
</dbReference>
<sequence>MLREVYRIEKTGSIDQLQRKSEPLSEPEGDEVTIEVKAIGLNFADIFSIYGLYSATPKESFIPGLEFAGKIVKIGQKVKDFQVGDSVFGVTRFGAYATHLNISEKTVFPLPKGWSMQDGAAFVVQALTAYYALVPLGQVKEGDHVLIHSAAGGVGIMAGHIAKKKKAIIIGLVGDSVKFSILKEVGYDYFLIRSPKFKQEMRKILSGHPLKIVLECLGGRYFYDSYDLLAPMGRLVTYGSANFTPSHSFRNWFSIAYSYLRRPKIDPLSMISDNKSVMGFNLIWLWNEIDELRKHFSDLMILSLPKQTIGHEFTFDSMHDALRTFQSGQTIGKIVITVP</sequence>
<dbReference type="RefSeq" id="WP_100789166.1">
    <property type="nucleotide sequence ID" value="NZ_NPDQ01000001.1"/>
</dbReference>
<dbReference type="EMBL" id="RQFP01000001">
    <property type="protein sequence ID" value="TGK95876.1"/>
    <property type="molecule type" value="Genomic_DNA"/>
</dbReference>
<proteinExistence type="predicted"/>
<dbReference type="SUPFAM" id="SSF50129">
    <property type="entry name" value="GroES-like"/>
    <property type="match status" value="1"/>
</dbReference>
<dbReference type="InterPro" id="IPR011032">
    <property type="entry name" value="GroES-like_sf"/>
</dbReference>
<evidence type="ECO:0000259" key="2">
    <source>
        <dbReference type="SMART" id="SM00829"/>
    </source>
</evidence>
<feature type="domain" description="Enoyl reductase (ER)" evidence="2">
    <location>
        <begin position="12"/>
        <end position="336"/>
    </location>
</feature>
<gene>
    <name evidence="3" type="ORF">EHQ30_04405</name>
</gene>
<dbReference type="Proteomes" id="UP000297891">
    <property type="component" value="Unassembled WGS sequence"/>
</dbReference>
<dbReference type="Gene3D" id="3.90.180.10">
    <property type="entry name" value="Medium-chain alcohol dehydrogenases, catalytic domain"/>
    <property type="match status" value="1"/>
</dbReference>
<evidence type="ECO:0000313" key="4">
    <source>
        <dbReference type="Proteomes" id="UP000297891"/>
    </source>
</evidence>
<accession>A0A2M9Y6G6</accession>
<dbReference type="CDD" id="cd08275">
    <property type="entry name" value="MDR3"/>
    <property type="match status" value="1"/>
</dbReference>
<keyword evidence="4" id="KW-1185">Reference proteome</keyword>
<keyword evidence="1" id="KW-0560">Oxidoreductase</keyword>
<dbReference type="PANTHER" id="PTHR44054">
    <property type="entry name" value="SYNAPTIC VESICLE MEMBRANE PROTEIN VAT-1 HOMOLOG-LIKE"/>
    <property type="match status" value="1"/>
</dbReference>
<dbReference type="InterPro" id="IPR036291">
    <property type="entry name" value="NAD(P)-bd_dom_sf"/>
</dbReference>
<dbReference type="InterPro" id="IPR013149">
    <property type="entry name" value="ADH-like_C"/>
</dbReference>
<dbReference type="Pfam" id="PF00107">
    <property type="entry name" value="ADH_zinc_N"/>
    <property type="match status" value="1"/>
</dbReference>
<dbReference type="SUPFAM" id="SSF51735">
    <property type="entry name" value="NAD(P)-binding Rossmann-fold domains"/>
    <property type="match status" value="1"/>
</dbReference>
<dbReference type="InterPro" id="IPR052100">
    <property type="entry name" value="SV-ATPase_mito-regulator"/>
</dbReference>
<name>A0A2M9Y6G6_9LEPT</name>
<dbReference type="AlphaFoldDB" id="A0A2M9Y6G6"/>
<dbReference type="SMART" id="SM00829">
    <property type="entry name" value="PKS_ER"/>
    <property type="match status" value="1"/>
</dbReference>
<dbReference type="InterPro" id="IPR020843">
    <property type="entry name" value="ER"/>
</dbReference>
<dbReference type="OrthoDB" id="9787435at2"/>
<protein>
    <submittedName>
        <fullName evidence="3">Zinc-binding dehydrogenase</fullName>
    </submittedName>
</protein>
<dbReference type="Gene3D" id="3.40.50.720">
    <property type="entry name" value="NAD(P)-binding Rossmann-like Domain"/>
    <property type="match status" value="1"/>
</dbReference>
<dbReference type="PANTHER" id="PTHR44054:SF1">
    <property type="entry name" value="SYNAPTIC VESICLE MEMBRANE PROTEIN VAT-1 HOMOLOG"/>
    <property type="match status" value="1"/>
</dbReference>
<evidence type="ECO:0000313" key="3">
    <source>
        <dbReference type="EMBL" id="TGK95876.1"/>
    </source>
</evidence>
<comment type="caution">
    <text evidence="3">The sequence shown here is derived from an EMBL/GenBank/DDBJ whole genome shotgun (WGS) entry which is preliminary data.</text>
</comment>
<reference evidence="3" key="1">
    <citation type="journal article" date="2019" name="PLoS Negl. Trop. Dis.">
        <title>Revisiting the worldwide diversity of Leptospira species in the environment.</title>
        <authorList>
            <person name="Vincent A.T."/>
            <person name="Schiettekatte O."/>
            <person name="Bourhy P."/>
            <person name="Veyrier F.J."/>
            <person name="Picardeau M."/>
        </authorList>
    </citation>
    <scope>NUCLEOTIDE SEQUENCE [LARGE SCALE GENOMIC DNA]</scope>
    <source>
        <strain evidence="3">201800277</strain>
    </source>
</reference>
<dbReference type="InterPro" id="IPR013154">
    <property type="entry name" value="ADH-like_N"/>
</dbReference>